<organism evidence="2 3">
    <name type="scientific">Acorus gramineus</name>
    <name type="common">Dwarf sweet flag</name>
    <dbReference type="NCBI Taxonomy" id="55184"/>
    <lineage>
        <taxon>Eukaryota</taxon>
        <taxon>Viridiplantae</taxon>
        <taxon>Streptophyta</taxon>
        <taxon>Embryophyta</taxon>
        <taxon>Tracheophyta</taxon>
        <taxon>Spermatophyta</taxon>
        <taxon>Magnoliopsida</taxon>
        <taxon>Liliopsida</taxon>
        <taxon>Acoraceae</taxon>
        <taxon>Acorus</taxon>
    </lineage>
</organism>
<evidence type="ECO:0000313" key="3">
    <source>
        <dbReference type="Proteomes" id="UP001179952"/>
    </source>
</evidence>
<evidence type="ECO:0000313" key="2">
    <source>
        <dbReference type="EMBL" id="KAK1277085.1"/>
    </source>
</evidence>
<dbReference type="PANTHER" id="PTHR46890">
    <property type="entry name" value="NON-LTR RETROLELEMENT REVERSE TRANSCRIPTASE-LIKE PROTEIN-RELATED"/>
    <property type="match status" value="1"/>
</dbReference>
<reference evidence="2" key="1">
    <citation type="journal article" date="2023" name="Nat. Commun.">
        <title>Diploid and tetraploid genomes of Acorus and the evolution of monocots.</title>
        <authorList>
            <person name="Ma L."/>
            <person name="Liu K.W."/>
            <person name="Li Z."/>
            <person name="Hsiao Y.Y."/>
            <person name="Qi Y."/>
            <person name="Fu T."/>
            <person name="Tang G.D."/>
            <person name="Zhang D."/>
            <person name="Sun W.H."/>
            <person name="Liu D.K."/>
            <person name="Li Y."/>
            <person name="Chen G.Z."/>
            <person name="Liu X.D."/>
            <person name="Liao X.Y."/>
            <person name="Jiang Y.T."/>
            <person name="Yu X."/>
            <person name="Hao Y."/>
            <person name="Huang J."/>
            <person name="Zhao X.W."/>
            <person name="Ke S."/>
            <person name="Chen Y.Y."/>
            <person name="Wu W.L."/>
            <person name="Hsu J.L."/>
            <person name="Lin Y.F."/>
            <person name="Huang M.D."/>
            <person name="Li C.Y."/>
            <person name="Huang L."/>
            <person name="Wang Z.W."/>
            <person name="Zhao X."/>
            <person name="Zhong W.Y."/>
            <person name="Peng D.H."/>
            <person name="Ahmad S."/>
            <person name="Lan S."/>
            <person name="Zhang J.S."/>
            <person name="Tsai W.C."/>
            <person name="Van de Peer Y."/>
            <person name="Liu Z.J."/>
        </authorList>
    </citation>
    <scope>NUCLEOTIDE SEQUENCE</scope>
    <source>
        <strain evidence="2">SCP</strain>
    </source>
</reference>
<feature type="domain" description="Reverse transcriptase" evidence="1">
    <location>
        <begin position="133"/>
        <end position="224"/>
    </location>
</feature>
<dbReference type="Pfam" id="PF00078">
    <property type="entry name" value="RVT_1"/>
    <property type="match status" value="1"/>
</dbReference>
<accession>A0AAV9BKW0</accession>
<dbReference type="SUPFAM" id="SSF56672">
    <property type="entry name" value="DNA/RNA polymerases"/>
    <property type="match status" value="1"/>
</dbReference>
<keyword evidence="3" id="KW-1185">Reference proteome</keyword>
<dbReference type="Proteomes" id="UP001179952">
    <property type="component" value="Unassembled WGS sequence"/>
</dbReference>
<protein>
    <recommendedName>
        <fullName evidence="1">Reverse transcriptase domain-containing protein</fullName>
    </recommendedName>
</protein>
<proteinExistence type="predicted"/>
<evidence type="ECO:0000259" key="1">
    <source>
        <dbReference type="Pfam" id="PF00078"/>
    </source>
</evidence>
<reference evidence="2" key="2">
    <citation type="submission" date="2023-06" db="EMBL/GenBank/DDBJ databases">
        <authorList>
            <person name="Ma L."/>
            <person name="Liu K.-W."/>
            <person name="Li Z."/>
            <person name="Hsiao Y.-Y."/>
            <person name="Qi Y."/>
            <person name="Fu T."/>
            <person name="Tang G."/>
            <person name="Zhang D."/>
            <person name="Sun W.-H."/>
            <person name="Liu D.-K."/>
            <person name="Li Y."/>
            <person name="Chen G.-Z."/>
            <person name="Liu X.-D."/>
            <person name="Liao X.-Y."/>
            <person name="Jiang Y.-T."/>
            <person name="Yu X."/>
            <person name="Hao Y."/>
            <person name="Huang J."/>
            <person name="Zhao X.-W."/>
            <person name="Ke S."/>
            <person name="Chen Y.-Y."/>
            <person name="Wu W.-L."/>
            <person name="Hsu J.-L."/>
            <person name="Lin Y.-F."/>
            <person name="Huang M.-D."/>
            <person name="Li C.-Y."/>
            <person name="Huang L."/>
            <person name="Wang Z.-W."/>
            <person name="Zhao X."/>
            <person name="Zhong W.-Y."/>
            <person name="Peng D.-H."/>
            <person name="Ahmad S."/>
            <person name="Lan S."/>
            <person name="Zhang J.-S."/>
            <person name="Tsai W.-C."/>
            <person name="Van De Peer Y."/>
            <person name="Liu Z.-J."/>
        </authorList>
    </citation>
    <scope>NUCLEOTIDE SEQUENCE</scope>
    <source>
        <strain evidence="2">SCP</strain>
        <tissue evidence="2">Leaves</tissue>
    </source>
</reference>
<dbReference type="InterPro" id="IPR000477">
    <property type="entry name" value="RT_dom"/>
</dbReference>
<comment type="caution">
    <text evidence="2">The sequence shown here is derived from an EMBL/GenBank/DDBJ whole genome shotgun (WGS) entry which is preliminary data.</text>
</comment>
<dbReference type="InterPro" id="IPR052343">
    <property type="entry name" value="Retrotransposon-Effector_Assoc"/>
</dbReference>
<dbReference type="AlphaFoldDB" id="A0AAV9BKW0"/>
<dbReference type="PANTHER" id="PTHR46890:SF48">
    <property type="entry name" value="RNA-DIRECTED DNA POLYMERASE"/>
    <property type="match status" value="1"/>
</dbReference>
<gene>
    <name evidence="2" type="ORF">QJS04_geneDACA023947</name>
</gene>
<dbReference type="EMBL" id="JAUJYN010000002">
    <property type="protein sequence ID" value="KAK1277085.1"/>
    <property type="molecule type" value="Genomic_DNA"/>
</dbReference>
<name>A0AAV9BKW0_ACOGR</name>
<sequence>MVKARITRNSIRKVQLADGSFSSNSQVVKGHAVSHFKHLLNQQPHLACPTLVHSVVLSEEERSSLCVPVSEGEIKYALFAQKPLSSPGPDGFSACFFQLFWLTIKEEFITAVRSFFDSGHLLKAINHSFISLIPKTKLADSFNDFRPISLCNVTFKTITKVMATRLQKVLPKLISLNQSAFIKGRSIVHSILLAHEMSNILSSPAPFGWVCLKVDLRKTFDSVN</sequence>
<dbReference type="InterPro" id="IPR043502">
    <property type="entry name" value="DNA/RNA_pol_sf"/>
</dbReference>